<name>A0A1C7NBK8_9FUNG</name>
<organism evidence="1 2">
    <name type="scientific">Choanephora cucurbitarum</name>
    <dbReference type="NCBI Taxonomy" id="101091"/>
    <lineage>
        <taxon>Eukaryota</taxon>
        <taxon>Fungi</taxon>
        <taxon>Fungi incertae sedis</taxon>
        <taxon>Mucoromycota</taxon>
        <taxon>Mucoromycotina</taxon>
        <taxon>Mucoromycetes</taxon>
        <taxon>Mucorales</taxon>
        <taxon>Mucorineae</taxon>
        <taxon>Choanephoraceae</taxon>
        <taxon>Choanephoroideae</taxon>
        <taxon>Choanephora</taxon>
    </lineage>
</organism>
<accession>A0A1C7NBK8</accession>
<keyword evidence="2" id="KW-1185">Reference proteome</keyword>
<dbReference type="AlphaFoldDB" id="A0A1C7NBK8"/>
<dbReference type="InParanoid" id="A0A1C7NBK8"/>
<evidence type="ECO:0000313" key="1">
    <source>
        <dbReference type="EMBL" id="OBZ86016.1"/>
    </source>
</evidence>
<sequence length="214" mass="24628">MEVKQTFEYFMLLEQQFWRNLDQESIQNITMKGQLKPENMLLYGEFGFTLIGLKHALLVEFCDEKVNILYLKTVIEPVLFASKSKTLSCHLIQHIVTPESDLHGCILVYHHDNLLPDISMLISKSKQEENAELSEDTMAAILDYPGHLPKDEEEIPTFLSVIYFHDKGGGDKGLTAVTSFAIQQKEKPTMFAHFERYKTASKQWLGIDLKLFVQ</sequence>
<comment type="caution">
    <text evidence="1">The sequence shown here is derived from an EMBL/GenBank/DDBJ whole genome shotgun (WGS) entry which is preliminary data.</text>
</comment>
<dbReference type="OrthoDB" id="61900at2759"/>
<dbReference type="EMBL" id="LUGH01000336">
    <property type="protein sequence ID" value="OBZ86016.1"/>
    <property type="molecule type" value="Genomic_DNA"/>
</dbReference>
<gene>
    <name evidence="1" type="ORF">A0J61_05928</name>
</gene>
<protein>
    <submittedName>
        <fullName evidence="1">Uncharacterized protein</fullName>
    </submittedName>
</protein>
<proteinExistence type="predicted"/>
<reference evidence="1 2" key="1">
    <citation type="submission" date="2016-03" db="EMBL/GenBank/DDBJ databases">
        <title>Choanephora cucurbitarum.</title>
        <authorList>
            <person name="Min B."/>
            <person name="Park H."/>
            <person name="Park J.-H."/>
            <person name="Shin H.-D."/>
            <person name="Choi I.-G."/>
        </authorList>
    </citation>
    <scope>NUCLEOTIDE SEQUENCE [LARGE SCALE GENOMIC DNA]</scope>
    <source>
        <strain evidence="1 2">KUS-F28377</strain>
    </source>
</reference>
<dbReference type="Proteomes" id="UP000093000">
    <property type="component" value="Unassembled WGS sequence"/>
</dbReference>
<evidence type="ECO:0000313" key="2">
    <source>
        <dbReference type="Proteomes" id="UP000093000"/>
    </source>
</evidence>
<dbReference type="STRING" id="101091.A0A1C7NBK8"/>